<evidence type="ECO:0000313" key="2">
    <source>
        <dbReference type="Proteomes" id="UP000053676"/>
    </source>
</evidence>
<keyword evidence="2" id="KW-1185">Reference proteome</keyword>
<organism evidence="1 2">
    <name type="scientific">Necator americanus</name>
    <name type="common">Human hookworm</name>
    <dbReference type="NCBI Taxonomy" id="51031"/>
    <lineage>
        <taxon>Eukaryota</taxon>
        <taxon>Metazoa</taxon>
        <taxon>Ecdysozoa</taxon>
        <taxon>Nematoda</taxon>
        <taxon>Chromadorea</taxon>
        <taxon>Rhabditida</taxon>
        <taxon>Rhabditina</taxon>
        <taxon>Rhabditomorpha</taxon>
        <taxon>Strongyloidea</taxon>
        <taxon>Ancylostomatidae</taxon>
        <taxon>Bunostominae</taxon>
        <taxon>Necator</taxon>
    </lineage>
</organism>
<protein>
    <submittedName>
        <fullName evidence="1">Uncharacterized protein</fullName>
    </submittedName>
</protein>
<dbReference type="Proteomes" id="UP000053676">
    <property type="component" value="Unassembled WGS sequence"/>
</dbReference>
<reference evidence="2" key="1">
    <citation type="journal article" date="2014" name="Nat. Genet.">
        <title>Genome of the human hookworm Necator americanus.</title>
        <authorList>
            <person name="Tang Y.T."/>
            <person name="Gao X."/>
            <person name="Rosa B.A."/>
            <person name="Abubucker S."/>
            <person name="Hallsworth-Pepin K."/>
            <person name="Martin J."/>
            <person name="Tyagi R."/>
            <person name="Heizer E."/>
            <person name="Zhang X."/>
            <person name="Bhonagiri-Palsikar V."/>
            <person name="Minx P."/>
            <person name="Warren W.C."/>
            <person name="Wang Q."/>
            <person name="Zhan B."/>
            <person name="Hotez P.J."/>
            <person name="Sternberg P.W."/>
            <person name="Dougall A."/>
            <person name="Gaze S.T."/>
            <person name="Mulvenna J."/>
            <person name="Sotillo J."/>
            <person name="Ranganathan S."/>
            <person name="Rabelo E.M."/>
            <person name="Wilson R.K."/>
            <person name="Felgner P.L."/>
            <person name="Bethony J."/>
            <person name="Hawdon J.M."/>
            <person name="Gasser R.B."/>
            <person name="Loukas A."/>
            <person name="Mitreva M."/>
        </authorList>
    </citation>
    <scope>NUCLEOTIDE SEQUENCE [LARGE SCALE GENOMIC DNA]</scope>
</reference>
<evidence type="ECO:0000313" key="1">
    <source>
        <dbReference type="EMBL" id="ETN86048.1"/>
    </source>
</evidence>
<dbReference type="AlphaFoldDB" id="W2TW19"/>
<sequence length="61" mass="6827">MKNPRRAERKSLKKILFVITTAHPPEKMAISFVFVVAATTMVASVDSMISSFTVVKSKDVW</sequence>
<gene>
    <name evidence="1" type="ORF">NECAME_16520</name>
</gene>
<dbReference type="KEGG" id="nai:NECAME_16520"/>
<name>W2TW19_NECAM</name>
<accession>W2TW19</accession>
<dbReference type="EMBL" id="KI657612">
    <property type="protein sequence ID" value="ETN86048.1"/>
    <property type="molecule type" value="Genomic_DNA"/>
</dbReference>
<proteinExistence type="predicted"/>